<evidence type="ECO:0000313" key="2">
    <source>
        <dbReference type="Proteomes" id="UP001179501"/>
    </source>
</evidence>
<evidence type="ECO:0000313" key="1">
    <source>
        <dbReference type="EMBL" id="WCG02168.1"/>
    </source>
</evidence>
<name>A0AAF0BEC0_PORGN</name>
<dbReference type="RefSeq" id="WP_077083949.1">
    <property type="nucleotide sequence ID" value="NZ_CP116614.1"/>
</dbReference>
<proteinExistence type="predicted"/>
<dbReference type="Proteomes" id="UP001179501">
    <property type="component" value="Chromosome"/>
</dbReference>
<gene>
    <name evidence="1" type="ORF">NY151_05630</name>
</gene>
<reference evidence="1" key="1">
    <citation type="submission" date="2023-01" db="EMBL/GenBank/DDBJ databases">
        <title>Phages are important unrecognized players in the ecology of the oral pathogen Porphyromonas gingivalis.</title>
        <authorList>
            <person name="Matrishin C.B."/>
            <person name="Kauffman K.M."/>
        </authorList>
    </citation>
    <scope>NUCLEOTIDE SEQUENCE</scope>
    <source>
        <strain evidence="1">ATCC 49417</strain>
    </source>
</reference>
<accession>A0AAF0BEC0</accession>
<dbReference type="EMBL" id="CP116614">
    <property type="protein sequence ID" value="WCG02168.1"/>
    <property type="molecule type" value="Genomic_DNA"/>
</dbReference>
<protein>
    <submittedName>
        <fullName evidence="1">Uncharacterized protein</fullName>
    </submittedName>
</protein>
<organism evidence="1 2">
    <name type="scientific">Porphyromonas gingivalis</name>
    <name type="common">Bacteroides gingivalis</name>
    <dbReference type="NCBI Taxonomy" id="837"/>
    <lineage>
        <taxon>Bacteria</taxon>
        <taxon>Pseudomonadati</taxon>
        <taxon>Bacteroidota</taxon>
        <taxon>Bacteroidia</taxon>
        <taxon>Bacteroidales</taxon>
        <taxon>Porphyromonadaceae</taxon>
        <taxon>Porphyromonas</taxon>
    </lineage>
</organism>
<dbReference type="AlphaFoldDB" id="A0AAF0BEC0"/>
<sequence length="219" mass="23578">MLKKNRIKRLVFGIIAVVGLLICGAILQSLGVLEPLVPAGAVSMAGAIIPMADIGDVSDIEVSGESLGYRIRLIRLNDIDRTQKMTADESKPGAIKKVPLKEGAKIASIECHTIPEFNSKGSKGDITVSGTNTVTAVLGGFREEVLRFVEQYVGAKFLLIIEECGPEDLSYLVGTICKPMVLKEYDIRNNKDSRSGTITFENSSIYQPVRYTGGESNGG</sequence>